<feature type="non-terminal residue" evidence="1">
    <location>
        <position position="77"/>
    </location>
</feature>
<gene>
    <name evidence="1" type="ORF">S01H4_46692</name>
</gene>
<accession>X1C9K4</accession>
<evidence type="ECO:0000313" key="1">
    <source>
        <dbReference type="EMBL" id="GAG93068.1"/>
    </source>
</evidence>
<organism evidence="1">
    <name type="scientific">marine sediment metagenome</name>
    <dbReference type="NCBI Taxonomy" id="412755"/>
    <lineage>
        <taxon>unclassified sequences</taxon>
        <taxon>metagenomes</taxon>
        <taxon>ecological metagenomes</taxon>
    </lineage>
</organism>
<protein>
    <submittedName>
        <fullName evidence="1">Uncharacterized protein</fullName>
    </submittedName>
</protein>
<dbReference type="AlphaFoldDB" id="X1C9K4"/>
<comment type="caution">
    <text evidence="1">The sequence shown here is derived from an EMBL/GenBank/DDBJ whole genome shotgun (WGS) entry which is preliminary data.</text>
</comment>
<sequence>MAKKSIADLIIEGLEGFEDAEGPYIVMYDFDRAGGKPIHHSFWRNLNRLFDKLGDGKRIQLSVIECKRLRTVKAIKT</sequence>
<name>X1C9K4_9ZZZZ</name>
<dbReference type="EMBL" id="BART01026123">
    <property type="protein sequence ID" value="GAG93068.1"/>
    <property type="molecule type" value="Genomic_DNA"/>
</dbReference>
<reference evidence="1" key="1">
    <citation type="journal article" date="2014" name="Front. Microbiol.">
        <title>High frequency of phylogenetically diverse reductive dehalogenase-homologous genes in deep subseafloor sedimentary metagenomes.</title>
        <authorList>
            <person name="Kawai M."/>
            <person name="Futagami T."/>
            <person name="Toyoda A."/>
            <person name="Takaki Y."/>
            <person name="Nishi S."/>
            <person name="Hori S."/>
            <person name="Arai W."/>
            <person name="Tsubouchi T."/>
            <person name="Morono Y."/>
            <person name="Uchiyama I."/>
            <person name="Ito T."/>
            <person name="Fujiyama A."/>
            <person name="Inagaki F."/>
            <person name="Takami H."/>
        </authorList>
    </citation>
    <scope>NUCLEOTIDE SEQUENCE</scope>
    <source>
        <strain evidence="1">Expedition CK06-06</strain>
    </source>
</reference>
<proteinExistence type="predicted"/>